<dbReference type="OrthoDB" id="10477894at2759"/>
<dbReference type="Proteomes" id="UP000237105">
    <property type="component" value="Unassembled WGS sequence"/>
</dbReference>
<keyword evidence="1" id="KW-0732">Signal</keyword>
<organism evidence="2 3">
    <name type="scientific">Parasponia andersonii</name>
    <name type="common">Sponia andersonii</name>
    <dbReference type="NCBI Taxonomy" id="3476"/>
    <lineage>
        <taxon>Eukaryota</taxon>
        <taxon>Viridiplantae</taxon>
        <taxon>Streptophyta</taxon>
        <taxon>Embryophyta</taxon>
        <taxon>Tracheophyta</taxon>
        <taxon>Spermatophyta</taxon>
        <taxon>Magnoliopsida</taxon>
        <taxon>eudicotyledons</taxon>
        <taxon>Gunneridae</taxon>
        <taxon>Pentapetalae</taxon>
        <taxon>rosids</taxon>
        <taxon>fabids</taxon>
        <taxon>Rosales</taxon>
        <taxon>Cannabaceae</taxon>
        <taxon>Parasponia</taxon>
    </lineage>
</organism>
<feature type="non-terminal residue" evidence="2">
    <location>
        <position position="1"/>
    </location>
</feature>
<comment type="caution">
    <text evidence="2">The sequence shown here is derived from an EMBL/GenBank/DDBJ whole genome shotgun (WGS) entry which is preliminary data.</text>
</comment>
<evidence type="ECO:0000256" key="1">
    <source>
        <dbReference type="SAM" id="SignalP"/>
    </source>
</evidence>
<proteinExistence type="predicted"/>
<reference evidence="3" key="1">
    <citation type="submission" date="2016-06" db="EMBL/GenBank/DDBJ databases">
        <title>Parallel loss of symbiosis genes in relatives of nitrogen-fixing non-legume Parasponia.</title>
        <authorList>
            <person name="Van Velzen R."/>
            <person name="Holmer R."/>
            <person name="Bu F."/>
            <person name="Rutten L."/>
            <person name="Van Zeijl A."/>
            <person name="Liu W."/>
            <person name="Santuari L."/>
            <person name="Cao Q."/>
            <person name="Sharma T."/>
            <person name="Shen D."/>
            <person name="Roswanjaya Y."/>
            <person name="Wardhani T."/>
            <person name="Kalhor M.S."/>
            <person name="Jansen J."/>
            <person name="Van den Hoogen J."/>
            <person name="Gungor B."/>
            <person name="Hartog M."/>
            <person name="Hontelez J."/>
            <person name="Verver J."/>
            <person name="Yang W.-C."/>
            <person name="Schijlen E."/>
            <person name="Repin R."/>
            <person name="Schilthuizen M."/>
            <person name="Schranz E."/>
            <person name="Heidstra R."/>
            <person name="Miyata K."/>
            <person name="Fedorova E."/>
            <person name="Kohlen W."/>
            <person name="Bisseling T."/>
            <person name="Smit S."/>
            <person name="Geurts R."/>
        </authorList>
    </citation>
    <scope>NUCLEOTIDE SEQUENCE [LARGE SCALE GENOMIC DNA]</scope>
    <source>
        <strain evidence="3">cv. WU1-14</strain>
    </source>
</reference>
<accession>A0A2P5DG99</accession>
<sequence>HGFVVLLFGIILKESLLLPLQKYLSGHRGGRGCSSSQSIALLRDRAFSKFFLEGGYAMVYRALESFPRIPAGFIIC</sequence>
<feature type="signal peptide" evidence="1">
    <location>
        <begin position="1"/>
        <end position="17"/>
    </location>
</feature>
<keyword evidence="3" id="KW-1185">Reference proteome</keyword>
<dbReference type="AlphaFoldDB" id="A0A2P5DG99"/>
<protein>
    <submittedName>
        <fullName evidence="2">Uncharacterized protein</fullName>
    </submittedName>
</protein>
<gene>
    <name evidence="2" type="ORF">PanWU01x14_066880</name>
</gene>
<dbReference type="EMBL" id="JXTB01000040">
    <property type="protein sequence ID" value="PON72297.1"/>
    <property type="molecule type" value="Genomic_DNA"/>
</dbReference>
<evidence type="ECO:0000313" key="3">
    <source>
        <dbReference type="Proteomes" id="UP000237105"/>
    </source>
</evidence>
<evidence type="ECO:0000313" key="2">
    <source>
        <dbReference type="EMBL" id="PON72297.1"/>
    </source>
</evidence>
<name>A0A2P5DG99_PARAD</name>
<feature type="chain" id="PRO_5015190441" evidence="1">
    <location>
        <begin position="18"/>
        <end position="76"/>
    </location>
</feature>